<dbReference type="KEGG" id="pti:PHATRDRAFT_45293"/>
<feature type="domain" description="SET" evidence="2">
    <location>
        <begin position="66"/>
        <end position="202"/>
    </location>
</feature>
<reference evidence="4" key="2">
    <citation type="submission" date="2008-08" db="EMBL/GenBank/DDBJ databases">
        <authorList>
            <consortium name="Diatom Consortium"/>
            <person name="Grigoriev I."/>
            <person name="Grimwood J."/>
            <person name="Kuo A."/>
            <person name="Otillar R.P."/>
            <person name="Salamov A."/>
            <person name="Detter J.C."/>
            <person name="Lindquist E."/>
            <person name="Shapiro H."/>
            <person name="Lucas S."/>
            <person name="Glavina del Rio T."/>
            <person name="Pitluck S."/>
            <person name="Rokhsar D."/>
            <person name="Bowler C."/>
        </authorList>
    </citation>
    <scope>GENOME REANNOTATION</scope>
    <source>
        <strain evidence="4">CCAP 1055/1</strain>
    </source>
</reference>
<dbReference type="Pfam" id="PF00856">
    <property type="entry name" value="SET"/>
    <property type="match status" value="1"/>
</dbReference>
<dbReference type="InterPro" id="IPR046341">
    <property type="entry name" value="SET_dom_sf"/>
</dbReference>
<dbReference type="GeneID" id="7199946"/>
<proteinExistence type="predicted"/>
<evidence type="ECO:0000259" key="2">
    <source>
        <dbReference type="PROSITE" id="PS50280"/>
    </source>
</evidence>
<dbReference type="PaxDb" id="2850-Phatr45293"/>
<keyword evidence="4" id="KW-1185">Reference proteome</keyword>
<organism evidence="3 4">
    <name type="scientific">Phaeodactylum tricornutum (strain CCAP 1055/1)</name>
    <dbReference type="NCBI Taxonomy" id="556484"/>
    <lineage>
        <taxon>Eukaryota</taxon>
        <taxon>Sar</taxon>
        <taxon>Stramenopiles</taxon>
        <taxon>Ochrophyta</taxon>
        <taxon>Bacillariophyta</taxon>
        <taxon>Bacillariophyceae</taxon>
        <taxon>Bacillariophycidae</taxon>
        <taxon>Naviculales</taxon>
        <taxon>Phaeodactylaceae</taxon>
        <taxon>Phaeodactylum</taxon>
    </lineage>
</organism>
<dbReference type="Proteomes" id="UP000000759">
    <property type="component" value="Chromosome 6"/>
</dbReference>
<dbReference type="PROSITE" id="PS50280">
    <property type="entry name" value="SET"/>
    <property type="match status" value="2"/>
</dbReference>
<sequence>MVSINTASRARYGYRFLKRPLALLTASVLVVVCVILIGFNTLQRTSAPRLIANTPSLRFRPDTASCRFFLAESAIPHGGLGLYTAIDIKKGDFAQSMADLCIYVADTPKGTDFETHSWARDVFNGDFEGKNPRAACEGFATLFNSMPPGVSTSKLMPQNVNTNAGLHRATHAGAGAVSHYFGIWSKAIQDITAGAELTIDYGDFPYQKGKKYVAPKHDPAWLLENGMCIDNIKIQQAVDPQMGRGAFASRRLAKGQLVAPAPLQSFPSRKAFARQKPEALFVNYCFQPRGTDILLFPYGPGVNLINHSSQKTNVELRWSTNPYHHKEWLTVELDDYFKLDKPGGIILEVVATRDIAEGEELFLDYGSEWEQAWDQHAENWKPVDGADRYVYPEEMDNTEPVRTVEEQKNRPYPENLANTCFTPNWERDFGVMRWKQPDFDWPEGNVNCHILKREKNAKGDDEYEVSLNFDSYDYTFDPKTPRKKLYIDTHVPRSAIGWVEKAYTSDLHLKNAFRHTIPLPEHLVPPLWKAAIQ</sequence>
<dbReference type="InterPro" id="IPR001214">
    <property type="entry name" value="SET_dom"/>
</dbReference>
<feature type="transmembrane region" description="Helical" evidence="1">
    <location>
        <begin position="21"/>
        <end position="39"/>
    </location>
</feature>
<name>B7FX64_PHATC</name>
<dbReference type="OrthoDB" id="5560686at2759"/>
<keyword evidence="1" id="KW-1133">Transmembrane helix</keyword>
<evidence type="ECO:0000256" key="1">
    <source>
        <dbReference type="SAM" id="Phobius"/>
    </source>
</evidence>
<accession>B7FX64</accession>
<dbReference type="HOGENOM" id="CLU_030622_0_0_1"/>
<dbReference type="RefSeq" id="XP_002179500.1">
    <property type="nucleotide sequence ID" value="XM_002179464.1"/>
</dbReference>
<feature type="domain" description="SET" evidence="2">
    <location>
        <begin position="225"/>
        <end position="366"/>
    </location>
</feature>
<evidence type="ECO:0000313" key="3">
    <source>
        <dbReference type="EMBL" id="EEC49323.1"/>
    </source>
</evidence>
<protein>
    <recommendedName>
        <fullName evidence="2">SET domain-containing protein</fullName>
    </recommendedName>
</protein>
<keyword evidence="1" id="KW-0812">Transmembrane</keyword>
<evidence type="ECO:0000313" key="4">
    <source>
        <dbReference type="Proteomes" id="UP000000759"/>
    </source>
</evidence>
<gene>
    <name evidence="3" type="ORF">PHATRDRAFT_45293</name>
</gene>
<keyword evidence="1" id="KW-0472">Membrane</keyword>
<reference evidence="3 4" key="1">
    <citation type="journal article" date="2008" name="Nature">
        <title>The Phaeodactylum genome reveals the evolutionary history of diatom genomes.</title>
        <authorList>
            <person name="Bowler C."/>
            <person name="Allen A.E."/>
            <person name="Badger J.H."/>
            <person name="Grimwood J."/>
            <person name="Jabbari K."/>
            <person name="Kuo A."/>
            <person name="Maheswari U."/>
            <person name="Martens C."/>
            <person name="Maumus F."/>
            <person name="Otillar R.P."/>
            <person name="Rayko E."/>
            <person name="Salamov A."/>
            <person name="Vandepoele K."/>
            <person name="Beszteri B."/>
            <person name="Gruber A."/>
            <person name="Heijde M."/>
            <person name="Katinka M."/>
            <person name="Mock T."/>
            <person name="Valentin K."/>
            <person name="Verret F."/>
            <person name="Berges J.A."/>
            <person name="Brownlee C."/>
            <person name="Cadoret J.P."/>
            <person name="Chiovitti A."/>
            <person name="Choi C.J."/>
            <person name="Coesel S."/>
            <person name="De Martino A."/>
            <person name="Detter J.C."/>
            <person name="Durkin C."/>
            <person name="Falciatore A."/>
            <person name="Fournet J."/>
            <person name="Haruta M."/>
            <person name="Huysman M.J."/>
            <person name="Jenkins B.D."/>
            <person name="Jiroutova K."/>
            <person name="Jorgensen R.E."/>
            <person name="Joubert Y."/>
            <person name="Kaplan A."/>
            <person name="Kroger N."/>
            <person name="Kroth P.G."/>
            <person name="La Roche J."/>
            <person name="Lindquist E."/>
            <person name="Lommer M."/>
            <person name="Martin-Jezequel V."/>
            <person name="Lopez P.J."/>
            <person name="Lucas S."/>
            <person name="Mangogna M."/>
            <person name="McGinnis K."/>
            <person name="Medlin L.K."/>
            <person name="Montsant A."/>
            <person name="Oudot-Le Secq M.P."/>
            <person name="Napoli C."/>
            <person name="Obornik M."/>
            <person name="Parker M.S."/>
            <person name="Petit J.L."/>
            <person name="Porcel B.M."/>
            <person name="Poulsen N."/>
            <person name="Robison M."/>
            <person name="Rychlewski L."/>
            <person name="Rynearson T.A."/>
            <person name="Schmutz J."/>
            <person name="Shapiro H."/>
            <person name="Siaut M."/>
            <person name="Stanley M."/>
            <person name="Sussman M.R."/>
            <person name="Taylor A.R."/>
            <person name="Vardi A."/>
            <person name="von Dassow P."/>
            <person name="Vyverman W."/>
            <person name="Willis A."/>
            <person name="Wyrwicz L.S."/>
            <person name="Rokhsar D.S."/>
            <person name="Weissenbach J."/>
            <person name="Armbrust E.V."/>
            <person name="Green B.R."/>
            <person name="Van de Peer Y."/>
            <person name="Grigoriev I.V."/>
        </authorList>
    </citation>
    <scope>NUCLEOTIDE SEQUENCE [LARGE SCALE GENOMIC DNA]</scope>
    <source>
        <strain evidence="3 4">CCAP 1055/1</strain>
    </source>
</reference>
<dbReference type="EMBL" id="CM000609">
    <property type="protein sequence ID" value="EEC49323.1"/>
    <property type="molecule type" value="Genomic_DNA"/>
</dbReference>
<dbReference type="InParanoid" id="B7FX64"/>
<dbReference type="Gene3D" id="2.170.270.10">
    <property type="entry name" value="SET domain"/>
    <property type="match status" value="2"/>
</dbReference>
<dbReference type="AlphaFoldDB" id="B7FX64"/>
<dbReference type="SUPFAM" id="SSF82199">
    <property type="entry name" value="SET domain"/>
    <property type="match status" value="2"/>
</dbReference>